<comment type="subcellular location">
    <subcellularLocation>
        <location evidence="1">Secreted</location>
    </subcellularLocation>
</comment>
<dbReference type="PROSITE" id="PS00785">
    <property type="entry name" value="5_NUCLEOTIDASE_1"/>
    <property type="match status" value="1"/>
</dbReference>
<dbReference type="Pfam" id="PF19580">
    <property type="entry name" value="Exo_endo_phos_3"/>
    <property type="match status" value="1"/>
</dbReference>
<feature type="domain" description="Calcineurin-like phosphoesterase" evidence="6">
    <location>
        <begin position="729"/>
        <end position="938"/>
    </location>
</feature>
<feature type="domain" description="Endonuclease YhcR N-terminal" evidence="9">
    <location>
        <begin position="37"/>
        <end position="140"/>
    </location>
</feature>
<feature type="chain" id="PRO_5019000257" description="Multifunctional 2',3'-cyclic-nucleotide 2'-phosphodiesterase/5'-nucleotidase/3'-nucleotidase" evidence="5">
    <location>
        <begin position="32"/>
        <end position="1246"/>
    </location>
</feature>
<dbReference type="RefSeq" id="WP_126867335.1">
    <property type="nucleotide sequence ID" value="NZ_JAUSTX010000014.1"/>
</dbReference>
<gene>
    <name evidence="10" type="ORF">ELQ35_22095</name>
</gene>
<dbReference type="Pfam" id="PF02872">
    <property type="entry name" value="5_nucleotid_C"/>
    <property type="match status" value="1"/>
</dbReference>
<name>A0A433H7E4_9BACI</name>
<proteinExistence type="predicted"/>
<dbReference type="InterPro" id="IPR006179">
    <property type="entry name" value="5_nucleotidase/apyrase"/>
</dbReference>
<evidence type="ECO:0000259" key="8">
    <source>
        <dbReference type="Pfam" id="PF19580"/>
    </source>
</evidence>
<dbReference type="Gene3D" id="3.60.21.10">
    <property type="match status" value="1"/>
</dbReference>
<dbReference type="GO" id="GO:0009166">
    <property type="term" value="P:nucleotide catabolic process"/>
    <property type="evidence" value="ECO:0007669"/>
    <property type="project" value="InterPro"/>
</dbReference>
<dbReference type="OrthoDB" id="9801679at2"/>
<dbReference type="InterPro" id="IPR005135">
    <property type="entry name" value="Endo/exonuclease/phosphatase"/>
</dbReference>
<dbReference type="Proteomes" id="UP000267430">
    <property type="component" value="Unassembled WGS sequence"/>
</dbReference>
<evidence type="ECO:0000259" key="9">
    <source>
        <dbReference type="Pfam" id="PF19886"/>
    </source>
</evidence>
<evidence type="ECO:0000256" key="2">
    <source>
        <dbReference type="ARBA" id="ARBA00022525"/>
    </source>
</evidence>
<dbReference type="SUPFAM" id="SSF56219">
    <property type="entry name" value="DNase I-like"/>
    <property type="match status" value="1"/>
</dbReference>
<evidence type="ECO:0000256" key="5">
    <source>
        <dbReference type="SAM" id="SignalP"/>
    </source>
</evidence>
<feature type="compositionally biased region" description="Basic and acidic residues" evidence="4">
    <location>
        <begin position="1235"/>
        <end position="1246"/>
    </location>
</feature>
<keyword evidence="2" id="KW-0964">Secreted</keyword>
<evidence type="ECO:0000313" key="11">
    <source>
        <dbReference type="Proteomes" id="UP000267430"/>
    </source>
</evidence>
<reference evidence="10 11" key="1">
    <citation type="submission" date="2018-12" db="EMBL/GenBank/DDBJ databases">
        <title>Bacillus chawlae sp. nov., Bacillus glennii sp. nov., and Bacillus saganii sp. nov. Isolated from the Vehicle Assembly Building at Kennedy Space Center where the Viking Spacecraft were Assembled.</title>
        <authorList>
            <person name="Seuylemezian A."/>
            <person name="Vaishampayan P."/>
        </authorList>
    </citation>
    <scope>NUCLEOTIDE SEQUENCE [LARGE SCALE GENOMIC DNA]</scope>
    <source>
        <strain evidence="10 11">L5</strain>
    </source>
</reference>
<evidence type="ECO:0000313" key="10">
    <source>
        <dbReference type="EMBL" id="RUQ24195.1"/>
    </source>
</evidence>
<dbReference type="Pfam" id="PF00149">
    <property type="entry name" value="Metallophos"/>
    <property type="match status" value="1"/>
</dbReference>
<keyword evidence="11" id="KW-1185">Reference proteome</keyword>
<comment type="caution">
    <text evidence="10">The sequence shown here is derived from an EMBL/GenBank/DDBJ whole genome shotgun (WGS) entry which is preliminary data.</text>
</comment>
<evidence type="ECO:0000259" key="6">
    <source>
        <dbReference type="Pfam" id="PF00149"/>
    </source>
</evidence>
<feature type="domain" description="5'-Nucleotidase C-terminal" evidence="7">
    <location>
        <begin position="1023"/>
        <end position="1184"/>
    </location>
</feature>
<feature type="domain" description="Endonuclease/exonuclease/phosphatase" evidence="8">
    <location>
        <begin position="552"/>
        <end position="694"/>
    </location>
</feature>
<dbReference type="InterPro" id="IPR029052">
    <property type="entry name" value="Metallo-depent_PP-like"/>
</dbReference>
<feature type="signal peptide" evidence="5">
    <location>
        <begin position="1"/>
        <end position="31"/>
    </location>
</feature>
<dbReference type="Gene3D" id="3.60.10.10">
    <property type="entry name" value="Endonuclease/exonuclease/phosphatase"/>
    <property type="match status" value="1"/>
</dbReference>
<dbReference type="GO" id="GO:0005576">
    <property type="term" value="C:extracellular region"/>
    <property type="evidence" value="ECO:0007669"/>
    <property type="project" value="UniProtKB-SubCell"/>
</dbReference>
<dbReference type="GO" id="GO:0000166">
    <property type="term" value="F:nucleotide binding"/>
    <property type="evidence" value="ECO:0007669"/>
    <property type="project" value="InterPro"/>
</dbReference>
<evidence type="ECO:0000256" key="3">
    <source>
        <dbReference type="ARBA" id="ARBA00022729"/>
    </source>
</evidence>
<dbReference type="Pfam" id="PF19886">
    <property type="entry name" value="DUF6359"/>
    <property type="match status" value="1"/>
</dbReference>
<feature type="region of interest" description="Disordered" evidence="4">
    <location>
        <begin position="1209"/>
        <end position="1246"/>
    </location>
</feature>
<keyword evidence="3 5" id="KW-0732">Signal</keyword>
<dbReference type="SUPFAM" id="SSF55816">
    <property type="entry name" value="5'-nucleotidase (syn. UDP-sugar hydrolase), C-terminal domain"/>
    <property type="match status" value="1"/>
</dbReference>
<evidence type="ECO:0000259" key="7">
    <source>
        <dbReference type="Pfam" id="PF02872"/>
    </source>
</evidence>
<dbReference type="CDD" id="cd04486">
    <property type="entry name" value="YhcR_OBF_like"/>
    <property type="match status" value="1"/>
</dbReference>
<dbReference type="GO" id="GO:0016788">
    <property type="term" value="F:hydrolase activity, acting on ester bonds"/>
    <property type="evidence" value="ECO:0007669"/>
    <property type="project" value="InterPro"/>
</dbReference>
<dbReference type="FunFam" id="3.90.780.10:FF:000004">
    <property type="entry name" value="UDP-sugar hydrolase, putative"/>
    <property type="match status" value="1"/>
</dbReference>
<dbReference type="CDD" id="cd07409">
    <property type="entry name" value="MPP_CD73_N"/>
    <property type="match status" value="1"/>
</dbReference>
<dbReference type="InterPro" id="IPR008334">
    <property type="entry name" value="5'-Nucleotdase_C"/>
</dbReference>
<dbReference type="SUPFAM" id="SSF56300">
    <property type="entry name" value="Metallo-dependent phosphatases"/>
    <property type="match status" value="1"/>
</dbReference>
<dbReference type="PRINTS" id="PR01607">
    <property type="entry name" value="APYRASEFAMLY"/>
</dbReference>
<dbReference type="InterPro" id="IPR036907">
    <property type="entry name" value="5'-Nucleotdase_C_sf"/>
</dbReference>
<sequence>MNKRIFYKLVFFFAIVALVFSSAVPFTVVQAEEPATLTVQEAITKGGPATVAGYVVGYAAGTKSYDFEAPFFGETNLLIADSADERDLSKVMPVQLPTSYRSQFGLVSNPAALGKKIEVTGNIEAYFTVPGIKAVTAIHFSDGGNDPGEQPVPAPNGPKIYEIQGESHTSPFQGQTVEGVQGIVTHVTDSNNFYIQDTEGDNNPNTSDGLLVYKKAHGVRKGDQVSVNGAVKEWVLDGYTEKLETDLTMTEINSTSVTVLNSTQPLPVPVVMGKDRAVPTQVIDNDSFGKFDPQEDGIDFYESLEGMVVALENPIVTAPQDYGEVPVIINQEEGKAFTKFGTPLLTETNPNPERFHLFINRNFVAKAGDRFNGTVKGVVGYSFSNYKILTDVPSLPELIEGEKPEENVEFTRDPEKVTIASYNVENFSTATPDEKVTRIADSFINHLHSPDIIGLIEMQDNNGETNDGTTDASASYQKLIDKIKELGGPTYAFTDIAPENNQDGGAPGGNIRVGYLYNPERVSLKEAPKGTTAEAVAYENNALTLNPGRIEPANPLFQDTRKPLAAQFVFNGKDVVVITNHLNSKGGDAPLFGRVQPPVLESEQKRIELSKVVNNFVKDITEKNPDAYVVVLGDQNDFEFSQTLQTLKGDVLTNLIETLPINERFSYVYQGNAQTLDHMLVSKTLSDKAQFDIVNINSPYMDVHGRASDHDPLIGQFDLTRKPKDLDLTIMHTNDTHAHLEQIPRRFTAINQIRSETANSLLLDAGDVFSGTLYFNKYLGQADLEFMNKIGYDAMTFGNHEFDKTSQVLADFVGKAQFPIISANINFSKDSELKNLEENKIDDPGANGKIYPAAIEEIDGANVGIIGLTTEETTFLANPSENIVFENAVEKARITVAELKEKGINKIIVLSHLGYYADQKLADEVEGIDIIVGGHTHTKLMQPDVFNSDGEPTLVVQAGEYGNYLGRLDATFDETGKLTKWNGRLIDLTLKNEAGEFIYAEDEWAKSRLAELSAPIEEMKKQVVGSTAVALDGERTNVRSKETNLGNLVADAMLAKAKESVNATIAMQNGGGIRASMNDGDITLDEVLTVMPFGNTLVTVDLTGEEIIQALEHSVSAVETGAGQFMQVSGVRFKYDPSYPAGDRVYAVEVNAENGDAPIEPAKVYTVATNAFIADGGDGYTMFKKAKDEGRITELFVVDYEVLNNYLSKNSPVSPQVEGRITTGSKADEGTDPQGPKKDCPAKPDK</sequence>
<dbReference type="PANTHER" id="PTHR42834:SF1">
    <property type="entry name" value="ENDONUCLEASE_EXONUCLEASE_PHOSPHATASE FAMILY PROTEIN (AFU_ORTHOLOGUE AFUA_3G09210)"/>
    <property type="match status" value="1"/>
</dbReference>
<dbReference type="InterPro" id="IPR045939">
    <property type="entry name" value="YhcR_N"/>
</dbReference>
<accession>A0A433H7E4</accession>
<evidence type="ECO:0000256" key="4">
    <source>
        <dbReference type="SAM" id="MobiDB-lite"/>
    </source>
</evidence>
<evidence type="ECO:0008006" key="12">
    <source>
        <dbReference type="Google" id="ProtNLM"/>
    </source>
</evidence>
<dbReference type="Gene3D" id="3.90.780.10">
    <property type="entry name" value="5'-Nucleotidase, C-terminal domain"/>
    <property type="match status" value="1"/>
</dbReference>
<dbReference type="InterPro" id="IPR006146">
    <property type="entry name" value="5'-Nucleotdase_CS"/>
</dbReference>
<dbReference type="AlphaFoldDB" id="A0A433H7E4"/>
<evidence type="ECO:0000256" key="1">
    <source>
        <dbReference type="ARBA" id="ARBA00004613"/>
    </source>
</evidence>
<protein>
    <recommendedName>
        <fullName evidence="12">Multifunctional 2',3'-cyclic-nucleotide 2'-phosphodiesterase/5'-nucleotidase/3'-nucleotidase</fullName>
    </recommendedName>
</protein>
<dbReference type="InterPro" id="IPR004843">
    <property type="entry name" value="Calcineurin-like_PHP"/>
</dbReference>
<dbReference type="InterPro" id="IPR036691">
    <property type="entry name" value="Endo/exonu/phosph_ase_sf"/>
</dbReference>
<organism evidence="10 11">
    <name type="scientific">Peribacillus cavernae</name>
    <dbReference type="NCBI Taxonomy" id="1674310"/>
    <lineage>
        <taxon>Bacteria</taxon>
        <taxon>Bacillati</taxon>
        <taxon>Bacillota</taxon>
        <taxon>Bacilli</taxon>
        <taxon>Bacillales</taxon>
        <taxon>Bacillaceae</taxon>
        <taxon>Peribacillus</taxon>
    </lineage>
</organism>
<dbReference type="GO" id="GO:0046872">
    <property type="term" value="F:metal ion binding"/>
    <property type="evidence" value="ECO:0007669"/>
    <property type="project" value="InterPro"/>
</dbReference>
<dbReference type="PANTHER" id="PTHR42834">
    <property type="entry name" value="ENDONUCLEASE/EXONUCLEASE/PHOSPHATASE FAMILY PROTEIN (AFU_ORTHOLOGUE AFUA_3G09210)"/>
    <property type="match status" value="1"/>
</dbReference>
<dbReference type="EMBL" id="RYZZ01000055">
    <property type="protein sequence ID" value="RUQ24195.1"/>
    <property type="molecule type" value="Genomic_DNA"/>
</dbReference>